<name>A0A2T6ZIL2_TUBBO</name>
<dbReference type="AlphaFoldDB" id="A0A2T6ZIL2"/>
<accession>A0A2T6ZIL2</accession>
<dbReference type="EMBL" id="NESQ01000237">
    <property type="protein sequence ID" value="PUU75335.1"/>
    <property type="molecule type" value="Genomic_DNA"/>
</dbReference>
<gene>
    <name evidence="2" type="ORF">B9Z19DRAFT_1131526</name>
</gene>
<reference evidence="2 3" key="1">
    <citation type="submission" date="2017-04" db="EMBL/GenBank/DDBJ databases">
        <title>Draft genome sequence of Tuber borchii Vittad., a whitish edible truffle.</title>
        <authorList>
            <consortium name="DOE Joint Genome Institute"/>
            <person name="Murat C."/>
            <person name="Kuo A."/>
            <person name="Barry K.W."/>
            <person name="Clum A."/>
            <person name="Dockter R.B."/>
            <person name="Fauchery L."/>
            <person name="Iotti M."/>
            <person name="Kohler A."/>
            <person name="Labutti K."/>
            <person name="Lindquist E.A."/>
            <person name="Lipzen A."/>
            <person name="Ohm R.A."/>
            <person name="Wang M."/>
            <person name="Grigoriev I.V."/>
            <person name="Zambonelli A."/>
            <person name="Martin F.M."/>
        </authorList>
    </citation>
    <scope>NUCLEOTIDE SEQUENCE [LARGE SCALE GENOMIC DNA]</scope>
    <source>
        <strain evidence="2 3">Tbo3840</strain>
    </source>
</reference>
<proteinExistence type="predicted"/>
<feature type="region of interest" description="Disordered" evidence="1">
    <location>
        <begin position="102"/>
        <end position="123"/>
    </location>
</feature>
<keyword evidence="3" id="KW-1185">Reference proteome</keyword>
<dbReference type="Proteomes" id="UP000244722">
    <property type="component" value="Unassembled WGS sequence"/>
</dbReference>
<protein>
    <submittedName>
        <fullName evidence="2">Uncharacterized protein</fullName>
    </submittedName>
</protein>
<comment type="caution">
    <text evidence="2">The sequence shown here is derived from an EMBL/GenBank/DDBJ whole genome shotgun (WGS) entry which is preliminary data.</text>
</comment>
<evidence type="ECO:0000313" key="3">
    <source>
        <dbReference type="Proteomes" id="UP000244722"/>
    </source>
</evidence>
<evidence type="ECO:0000256" key="1">
    <source>
        <dbReference type="SAM" id="MobiDB-lite"/>
    </source>
</evidence>
<evidence type="ECO:0000313" key="2">
    <source>
        <dbReference type="EMBL" id="PUU75335.1"/>
    </source>
</evidence>
<organism evidence="2 3">
    <name type="scientific">Tuber borchii</name>
    <name type="common">White truffle</name>
    <dbReference type="NCBI Taxonomy" id="42251"/>
    <lineage>
        <taxon>Eukaryota</taxon>
        <taxon>Fungi</taxon>
        <taxon>Dikarya</taxon>
        <taxon>Ascomycota</taxon>
        <taxon>Pezizomycotina</taxon>
        <taxon>Pezizomycetes</taxon>
        <taxon>Pezizales</taxon>
        <taxon>Tuberaceae</taxon>
        <taxon>Tuber</taxon>
    </lineage>
</organism>
<dbReference type="OrthoDB" id="10461773at2759"/>
<dbReference type="STRING" id="42251.A0A2T6ZIL2"/>
<sequence>MSIAFALKLVNSTRTRTTSLNNRRDLNLKTSMPKGKSLSAATRGAIMALRTCAHMPFHQIAGILDLPFETIWFTYQRTTELALGPDIKDLLNIIEMGDKKRPEPAIPQRFPAGSEVSERRGNLATKDEEYRLRTFPQIAREARVHAADSTIYKIIHRYHQLYRYAPRRKPVLDCDAK</sequence>